<dbReference type="Proteomes" id="UP000002035">
    <property type="component" value="Unassembled WGS sequence"/>
</dbReference>
<dbReference type="VEuPathDB" id="FungiDB:MCYG_07895"/>
<dbReference type="PANTHER" id="PTHR23509">
    <property type="entry name" value="PA-PL1 PHOSPHOLIPASE FAMILY"/>
    <property type="match status" value="1"/>
</dbReference>
<reference evidence="4" key="1">
    <citation type="journal article" date="2012" name="MBio">
        <title>Comparative genome analysis of Trichophyton rubrum and related dermatophytes reveals candidate genes involved in infection.</title>
        <authorList>
            <person name="Martinez D.A."/>
            <person name="Oliver B.G."/>
            <person name="Graeser Y."/>
            <person name="Goldberg J.M."/>
            <person name="Li W."/>
            <person name="Martinez-Rossi N.M."/>
            <person name="Monod M."/>
            <person name="Shelest E."/>
            <person name="Barton R.C."/>
            <person name="Birch E."/>
            <person name="Brakhage A.A."/>
            <person name="Chen Z."/>
            <person name="Gurr S.J."/>
            <person name="Heiman D."/>
            <person name="Heitman J."/>
            <person name="Kosti I."/>
            <person name="Rossi A."/>
            <person name="Saif S."/>
            <person name="Samalova M."/>
            <person name="Saunders C.W."/>
            <person name="Shea T."/>
            <person name="Summerbell R.C."/>
            <person name="Xu J."/>
            <person name="Young S."/>
            <person name="Zeng Q."/>
            <person name="Birren B.W."/>
            <person name="Cuomo C.A."/>
            <person name="White T.C."/>
        </authorList>
    </citation>
    <scope>NUCLEOTIDE SEQUENCE [LARGE SCALE GENOMIC DNA]</scope>
    <source>
        <strain evidence="4">ATCC MYA-4605 / CBS 113480</strain>
    </source>
</reference>
<organism evidence="3 4">
    <name type="scientific">Arthroderma otae (strain ATCC MYA-4605 / CBS 113480)</name>
    <name type="common">Microsporum canis</name>
    <dbReference type="NCBI Taxonomy" id="554155"/>
    <lineage>
        <taxon>Eukaryota</taxon>
        <taxon>Fungi</taxon>
        <taxon>Dikarya</taxon>
        <taxon>Ascomycota</taxon>
        <taxon>Pezizomycotina</taxon>
        <taxon>Eurotiomycetes</taxon>
        <taxon>Eurotiomycetidae</taxon>
        <taxon>Onygenales</taxon>
        <taxon>Arthrodermataceae</taxon>
        <taxon>Microsporum</taxon>
    </lineage>
</organism>
<evidence type="ECO:0000313" key="3">
    <source>
        <dbReference type="EMBL" id="EEQ35076.1"/>
    </source>
</evidence>
<evidence type="ECO:0000256" key="1">
    <source>
        <dbReference type="SAM" id="MobiDB-lite"/>
    </source>
</evidence>
<dbReference type="Pfam" id="PF02862">
    <property type="entry name" value="DDHD"/>
    <property type="match status" value="2"/>
</dbReference>
<dbReference type="eggNOG" id="KOG2308">
    <property type="taxonomic scope" value="Eukaryota"/>
</dbReference>
<feature type="region of interest" description="Disordered" evidence="1">
    <location>
        <begin position="293"/>
        <end position="320"/>
    </location>
</feature>
<dbReference type="GeneID" id="9227604"/>
<feature type="compositionally biased region" description="Basic and acidic residues" evidence="1">
    <location>
        <begin position="178"/>
        <end position="189"/>
    </location>
</feature>
<feature type="region of interest" description="Disordered" evidence="1">
    <location>
        <begin position="244"/>
        <end position="263"/>
    </location>
</feature>
<feature type="compositionally biased region" description="Basic and acidic residues" evidence="1">
    <location>
        <begin position="107"/>
        <end position="129"/>
    </location>
</feature>
<dbReference type="AlphaFoldDB" id="C5FXN6"/>
<feature type="region of interest" description="Disordered" evidence="1">
    <location>
        <begin position="54"/>
        <end position="73"/>
    </location>
</feature>
<dbReference type="PROSITE" id="PS51043">
    <property type="entry name" value="DDHD"/>
    <property type="match status" value="1"/>
</dbReference>
<dbReference type="SMART" id="SM01127">
    <property type="entry name" value="DDHD"/>
    <property type="match status" value="1"/>
</dbReference>
<dbReference type="GO" id="GO:0046872">
    <property type="term" value="F:metal ion binding"/>
    <property type="evidence" value="ECO:0007669"/>
    <property type="project" value="InterPro"/>
</dbReference>
<dbReference type="STRING" id="554155.C5FXN6"/>
<evidence type="ECO:0000313" key="4">
    <source>
        <dbReference type="Proteomes" id="UP000002035"/>
    </source>
</evidence>
<protein>
    <submittedName>
        <fullName evidence="3">DDHD domain-containing protein</fullName>
    </submittedName>
</protein>
<feature type="domain" description="DDHD" evidence="2">
    <location>
        <begin position="756"/>
        <end position="960"/>
    </location>
</feature>
<feature type="compositionally biased region" description="Polar residues" evidence="1">
    <location>
        <begin position="206"/>
        <end position="229"/>
    </location>
</feature>
<dbReference type="PANTHER" id="PTHR23509:SF6">
    <property type="entry name" value="PHOSPHOLIPASE C1020.13C-RELATED"/>
    <property type="match status" value="1"/>
</dbReference>
<proteinExistence type="predicted"/>
<gene>
    <name evidence="3" type="ORF">MCYG_07895</name>
</gene>
<feature type="region of interest" description="Disordered" evidence="1">
    <location>
        <begin position="93"/>
        <end position="149"/>
    </location>
</feature>
<dbReference type="EMBL" id="DS995707">
    <property type="protein sequence ID" value="EEQ35076.1"/>
    <property type="molecule type" value="Genomic_DNA"/>
</dbReference>
<feature type="region of interest" description="Disordered" evidence="1">
    <location>
        <begin position="167"/>
        <end position="229"/>
    </location>
</feature>
<keyword evidence="4" id="KW-1185">Reference proteome</keyword>
<dbReference type="InterPro" id="IPR004177">
    <property type="entry name" value="DDHD_dom"/>
</dbReference>
<dbReference type="GO" id="GO:0005737">
    <property type="term" value="C:cytoplasm"/>
    <property type="evidence" value="ECO:0007669"/>
    <property type="project" value="TreeGrafter"/>
</dbReference>
<evidence type="ECO:0000259" key="2">
    <source>
        <dbReference type="PROSITE" id="PS51043"/>
    </source>
</evidence>
<dbReference type="HOGENOM" id="CLU_002680_0_1_1"/>
<dbReference type="OrthoDB" id="69269at2759"/>
<dbReference type="OMA" id="HSSYWIL"/>
<feature type="compositionally biased region" description="Low complexity" evidence="1">
    <location>
        <begin position="305"/>
        <end position="320"/>
    </location>
</feature>
<dbReference type="GO" id="GO:0004620">
    <property type="term" value="F:phospholipase activity"/>
    <property type="evidence" value="ECO:0007669"/>
    <property type="project" value="TreeGrafter"/>
</dbReference>
<dbReference type="InterPro" id="IPR058055">
    <property type="entry name" value="PA-PLA1"/>
</dbReference>
<name>C5FXN6_ARTOC</name>
<dbReference type="RefSeq" id="XP_002844112.1">
    <property type="nucleotide sequence ID" value="XM_002844066.1"/>
</dbReference>
<accession>C5FXN6</accession>
<sequence>MAAPTHTYGRTCLLYEEEGNTVIKGGPDEIIPPPPTVRAQFFYLSSLPIDDPLTPITAPATGSNTQLPPRPFSSRDSIALEEAWQALRVDFERENKRDSRGPGSRESTLKRWDIPRDGERNRRGSDGKFIKSSKSLPASRLRADGRENRRSPLGVREIFVDGNVAAGKDSISNLPKPRKGDSPDFETTKQRRRTLGSHETSEKLQICQNTPVQPASGPPTRTGTSYQNNEDGRMRAMADTNVSGSPFIRAPVRDRSDSGASSAWGNEDILEQMKRPQNGECKSAPALKAALELDGDVKPKHQDTPSPSSGSRPSSCGSEVDTGVTVTVGAARLHLVELPKLQMKPIYWSPINDISNVIRATWFYKNTMLPVETDLANHLEDGYMELKPWTQTWQDELDSCMESGAEAEEKIIYKLWPDEVLKKADKAGHESPEMMSAASAHLSRSATYPDFGVNRAAGGVEYQVDTTRQFKSSSVIYVNAKEAQILRPSLLPSVARGRRPLGPVRKGRQIGIPVIRGFSPQLWDKLHPSKFVSTNARNFMKMREMASGPASASRRQICYACQMEDKRQDVSDLVLVIHGIGQKLSERVESFHFTHAINAFRKDVNAELSSDAVWPHMRPGQENIMVLPVNWRTTLSLEGTEGSTPAAEDPHANNFSLKDITPDTIPGVRNLISDVMLDIPYYLSHHKQKMVHAVVREANRIYRLWCQNNPGFQSRGRVHIIAHSLGTVMAMDILSHQPTVLPPIDFSNTEITETMFEFDTKNLFLCGSPVGFFLLLNKSVLLPRKGRNKPGMDHGEDAGRGIAGQAGKYGCLAVDNIYNILNDTDPIAYRLNAAVDADLANSLKPKIIPSSSTSLLQSITSVFRWGSTYTTGATVGSTARGATATMSKLPSNIELETHDFTREEIAETRMALLNDNGQIDFYLNVGGGPLNIQYLNMLSAHSSYWILQDFVRFIVVEIGRVPGRDGALLALRAEKKKGWKVGKA</sequence>